<dbReference type="InterPro" id="IPR052898">
    <property type="entry name" value="ACAD10-like"/>
</dbReference>
<dbReference type="Gene3D" id="3.40.50.1000">
    <property type="entry name" value="HAD superfamily/HAD-like"/>
    <property type="match status" value="1"/>
</dbReference>
<dbReference type="AlphaFoldDB" id="A0A0F4YEX2"/>
<dbReference type="GO" id="GO:0016791">
    <property type="term" value="F:phosphatase activity"/>
    <property type="evidence" value="ECO:0007669"/>
    <property type="project" value="UniProtKB-ARBA"/>
</dbReference>
<dbReference type="RefSeq" id="XP_013322780.1">
    <property type="nucleotide sequence ID" value="XM_013467326.1"/>
</dbReference>
<name>A0A0F4YEX2_RASE3</name>
<dbReference type="NCBIfam" id="TIGR01509">
    <property type="entry name" value="HAD-SF-IA-v3"/>
    <property type="match status" value="1"/>
</dbReference>
<evidence type="ECO:0000313" key="2">
    <source>
        <dbReference type="Proteomes" id="UP000053958"/>
    </source>
</evidence>
<dbReference type="Proteomes" id="UP000053958">
    <property type="component" value="Unassembled WGS sequence"/>
</dbReference>
<dbReference type="CDD" id="cd02603">
    <property type="entry name" value="HAD_sEH-N_like"/>
    <property type="match status" value="1"/>
</dbReference>
<dbReference type="SFLD" id="SFLDG01129">
    <property type="entry name" value="C1.5:_HAD__Beta-PGM__Phosphata"/>
    <property type="match status" value="1"/>
</dbReference>
<comment type="caution">
    <text evidence="1">The sequence shown here is derived from an EMBL/GenBank/DDBJ whole genome shotgun (WGS) entry which is preliminary data.</text>
</comment>
<protein>
    <submittedName>
        <fullName evidence="1">Microsomal epoxide hydrolase</fullName>
        <ecNumber evidence="1">3.3.2.9</ecNumber>
    </submittedName>
</protein>
<sequence>MAGDERPRVLLFDIGGVCVCSPFQAILDYELANNIPPGWVNFSISRTAPNGSWHKLERGEIKMDADFFSAFSQDLRRPELWKEFHERLRRKQNPPKTSESLPPVPEVDGESLFWEMMRVSREPDPHMFPALKKLRASGQFLIGALSNTAIFPEGHPYNEDASGVRSQFDFFISSAHVGLRKPDPRIYELALKTIKEHSTSRGVTDIRPSDVLFLDDIGENLKAAKKAGMRTLKVNLGRTQDAVKELEQITGIPLLESQDRPKL</sequence>
<dbReference type="InterPro" id="IPR036412">
    <property type="entry name" value="HAD-like_sf"/>
</dbReference>
<dbReference type="EC" id="3.3.2.9" evidence="1"/>
<dbReference type="InterPro" id="IPR023214">
    <property type="entry name" value="HAD_sf"/>
</dbReference>
<dbReference type="SFLD" id="SFLDS00003">
    <property type="entry name" value="Haloacid_Dehalogenase"/>
    <property type="match status" value="1"/>
</dbReference>
<keyword evidence="1" id="KW-0378">Hydrolase</keyword>
<dbReference type="GO" id="GO:0033961">
    <property type="term" value="F:cis-stilbene-oxide hydrolase activity"/>
    <property type="evidence" value="ECO:0007669"/>
    <property type="project" value="UniProtKB-EC"/>
</dbReference>
<gene>
    <name evidence="1" type="ORF">T310_10241</name>
</gene>
<dbReference type="Pfam" id="PF00702">
    <property type="entry name" value="Hydrolase"/>
    <property type="match status" value="1"/>
</dbReference>
<dbReference type="Gene3D" id="1.10.150.240">
    <property type="entry name" value="Putative phosphatase, domain 2"/>
    <property type="match status" value="1"/>
</dbReference>
<evidence type="ECO:0000313" key="1">
    <source>
        <dbReference type="EMBL" id="KKA16168.1"/>
    </source>
</evidence>
<dbReference type="EMBL" id="LASV01000819">
    <property type="protein sequence ID" value="KKA16168.1"/>
    <property type="molecule type" value="Genomic_DNA"/>
</dbReference>
<accession>A0A0F4YEX2</accession>
<dbReference type="SUPFAM" id="SSF56784">
    <property type="entry name" value="HAD-like"/>
    <property type="match status" value="1"/>
</dbReference>
<dbReference type="InterPro" id="IPR006439">
    <property type="entry name" value="HAD-SF_hydro_IA"/>
</dbReference>
<dbReference type="STRING" id="1408163.A0A0F4YEX2"/>
<dbReference type="PANTHER" id="PTHR47829">
    <property type="entry name" value="HYDROLASE, PUTATIVE (AFU_ORTHOLOGUE AFUA_1G12880)-RELATED"/>
    <property type="match status" value="1"/>
</dbReference>
<dbReference type="InterPro" id="IPR023198">
    <property type="entry name" value="PGP-like_dom2"/>
</dbReference>
<reference evidence="1 2" key="1">
    <citation type="submission" date="2015-04" db="EMBL/GenBank/DDBJ databases">
        <authorList>
            <person name="Heijne W.H."/>
            <person name="Fedorova N.D."/>
            <person name="Nierman W.C."/>
            <person name="Vollebregt A.W."/>
            <person name="Zhao Z."/>
            <person name="Wu L."/>
            <person name="Kumar M."/>
            <person name="Stam H."/>
            <person name="van den Berg M.A."/>
            <person name="Pel H.J."/>
        </authorList>
    </citation>
    <scope>NUCLEOTIDE SEQUENCE [LARGE SCALE GENOMIC DNA]</scope>
    <source>
        <strain evidence="1 2">CBS 393.64</strain>
    </source>
</reference>
<dbReference type="GeneID" id="25313309"/>
<keyword evidence="2" id="KW-1185">Reference proteome</keyword>
<dbReference type="OrthoDB" id="1694274at2759"/>
<dbReference type="PANTHER" id="PTHR47829:SF1">
    <property type="entry name" value="HAD FAMILY PHOSPHATASE"/>
    <property type="match status" value="1"/>
</dbReference>
<organism evidence="1 2">
    <name type="scientific">Rasamsonia emersonii (strain ATCC 16479 / CBS 393.64 / IMI 116815)</name>
    <dbReference type="NCBI Taxonomy" id="1408163"/>
    <lineage>
        <taxon>Eukaryota</taxon>
        <taxon>Fungi</taxon>
        <taxon>Dikarya</taxon>
        <taxon>Ascomycota</taxon>
        <taxon>Pezizomycotina</taxon>
        <taxon>Eurotiomycetes</taxon>
        <taxon>Eurotiomycetidae</taxon>
        <taxon>Eurotiales</taxon>
        <taxon>Trichocomaceae</taxon>
        <taxon>Rasamsonia</taxon>
    </lineage>
</organism>
<proteinExistence type="predicted"/>